<dbReference type="InterPro" id="IPR003797">
    <property type="entry name" value="DegV"/>
</dbReference>
<protein>
    <submittedName>
        <fullName evidence="2">DegV family protein</fullName>
    </submittedName>
</protein>
<reference evidence="2" key="1">
    <citation type="submission" date="2022-05" db="EMBL/GenBank/DDBJ databases">
        <title>Draft genome sequence of Clostridium tertium strain CP3 isolated from Peru.</title>
        <authorList>
            <person name="Hurtado R."/>
            <person name="Lima L."/>
            <person name="Sousa T."/>
            <person name="Jaiswal A.K."/>
            <person name="Tiwari S."/>
            <person name="Maturrano L."/>
            <person name="Brenig B."/>
            <person name="Azevedo V."/>
        </authorList>
    </citation>
    <scope>NUCLEOTIDE SEQUENCE</scope>
    <source>
        <strain evidence="2">CP3</strain>
    </source>
</reference>
<dbReference type="InterPro" id="IPR050270">
    <property type="entry name" value="DegV_domain_contain"/>
</dbReference>
<dbReference type="Gene3D" id="3.40.50.10170">
    <property type="match status" value="1"/>
</dbReference>
<gene>
    <name evidence="2" type="ORF">NE398_00935</name>
</gene>
<dbReference type="PROSITE" id="PS51482">
    <property type="entry name" value="DEGV"/>
    <property type="match status" value="1"/>
</dbReference>
<evidence type="ECO:0000256" key="1">
    <source>
        <dbReference type="ARBA" id="ARBA00023121"/>
    </source>
</evidence>
<keyword evidence="1" id="KW-0446">Lipid-binding</keyword>
<evidence type="ECO:0000313" key="3">
    <source>
        <dbReference type="Proteomes" id="UP001141183"/>
    </source>
</evidence>
<dbReference type="SUPFAM" id="SSF82549">
    <property type="entry name" value="DAK1/DegV-like"/>
    <property type="match status" value="1"/>
</dbReference>
<dbReference type="Proteomes" id="UP001141183">
    <property type="component" value="Unassembled WGS sequence"/>
</dbReference>
<dbReference type="RefSeq" id="WP_271832168.1">
    <property type="nucleotide sequence ID" value="NZ_JAMRYU010000001.1"/>
</dbReference>
<dbReference type="PANTHER" id="PTHR33434:SF2">
    <property type="entry name" value="FATTY ACID-BINDING PROTEIN TM_1468"/>
    <property type="match status" value="1"/>
</dbReference>
<dbReference type="NCBIfam" id="TIGR00762">
    <property type="entry name" value="DegV"/>
    <property type="match status" value="1"/>
</dbReference>
<evidence type="ECO:0000313" key="2">
    <source>
        <dbReference type="EMBL" id="MDC4238738.1"/>
    </source>
</evidence>
<organism evidence="2 3">
    <name type="scientific">Clostridium tertium</name>
    <dbReference type="NCBI Taxonomy" id="1559"/>
    <lineage>
        <taxon>Bacteria</taxon>
        <taxon>Bacillati</taxon>
        <taxon>Bacillota</taxon>
        <taxon>Clostridia</taxon>
        <taxon>Eubacteriales</taxon>
        <taxon>Clostridiaceae</taxon>
        <taxon>Clostridium</taxon>
    </lineage>
</organism>
<dbReference type="Gene3D" id="3.30.1180.10">
    <property type="match status" value="1"/>
</dbReference>
<dbReference type="GO" id="GO:0008289">
    <property type="term" value="F:lipid binding"/>
    <property type="evidence" value="ECO:0007669"/>
    <property type="project" value="UniProtKB-KW"/>
</dbReference>
<dbReference type="EMBL" id="JAMRYU010000001">
    <property type="protein sequence ID" value="MDC4238738.1"/>
    <property type="molecule type" value="Genomic_DNA"/>
</dbReference>
<name>A0A9X3XGT1_9CLOT</name>
<proteinExistence type="predicted"/>
<dbReference type="AlphaFoldDB" id="A0A9X3XGT1"/>
<dbReference type="PANTHER" id="PTHR33434">
    <property type="entry name" value="DEGV DOMAIN-CONTAINING PROTEIN DR_1986-RELATED"/>
    <property type="match status" value="1"/>
</dbReference>
<dbReference type="Pfam" id="PF02645">
    <property type="entry name" value="DegV"/>
    <property type="match status" value="1"/>
</dbReference>
<accession>A0A9X3XGT1</accession>
<sequence>MKKIKILTDSCLDLPEELIKQNNIEVIPVLINFGDESYIDREEINLEQMQEKIQREKILPTTAQITPIRFEEIFRKYLDEGYKVLAILMSSNMSGTYNSAYIAKDMIESDDIVIVDTQVITSAQGFFVLKACELRDKGLSAEAIKEELLTMIPKMNASLCFESLENLVRGGRISKTAGAIGTALGLRVIIGFEDGMMTAKDKVRGNKKALKKIISDYESSNPDKNEPVILIEIESPEMKDELKKYLVDNNIKYIETKPGCAVGIHSGTKVSGLFFMSK</sequence>
<comment type="caution">
    <text evidence="2">The sequence shown here is derived from an EMBL/GenBank/DDBJ whole genome shotgun (WGS) entry which is preliminary data.</text>
</comment>
<keyword evidence="3" id="KW-1185">Reference proteome</keyword>
<dbReference type="InterPro" id="IPR043168">
    <property type="entry name" value="DegV_C"/>
</dbReference>